<protein>
    <submittedName>
        <fullName evidence="1">Uncharacterized protein</fullName>
    </submittedName>
</protein>
<name>A0A4Q1RDC1_9FIRM</name>
<evidence type="ECO:0000313" key="1">
    <source>
        <dbReference type="EMBL" id="RXS72607.1"/>
    </source>
</evidence>
<dbReference type="RefSeq" id="WP_129259723.1">
    <property type="nucleotide sequence ID" value="NZ_SDKC01000002.1"/>
</dbReference>
<sequence>MGTHEYYEINLPEYLQHDLDAMKKGDEPYDCLWGELYGSINCAYIDGDITEDHAWYLREKYLNMERV</sequence>
<proteinExistence type="predicted"/>
<keyword evidence="2" id="KW-1185">Reference proteome</keyword>
<gene>
    <name evidence="1" type="ORF">ETP43_16650</name>
</gene>
<dbReference type="EMBL" id="SDKC01000002">
    <property type="protein sequence ID" value="RXS72607.1"/>
    <property type="molecule type" value="Genomic_DNA"/>
</dbReference>
<organism evidence="1 2">
    <name type="scientific">Blautia faecicola</name>
    <dbReference type="NCBI Taxonomy" id="2509240"/>
    <lineage>
        <taxon>Bacteria</taxon>
        <taxon>Bacillati</taxon>
        <taxon>Bacillota</taxon>
        <taxon>Clostridia</taxon>
        <taxon>Lachnospirales</taxon>
        <taxon>Lachnospiraceae</taxon>
        <taxon>Blautia</taxon>
    </lineage>
</organism>
<dbReference type="OrthoDB" id="2055436at2"/>
<dbReference type="AlphaFoldDB" id="A0A4Q1RDC1"/>
<evidence type="ECO:0000313" key="2">
    <source>
        <dbReference type="Proteomes" id="UP000290106"/>
    </source>
</evidence>
<dbReference type="Proteomes" id="UP000290106">
    <property type="component" value="Unassembled WGS sequence"/>
</dbReference>
<comment type="caution">
    <text evidence="1">The sequence shown here is derived from an EMBL/GenBank/DDBJ whole genome shotgun (WGS) entry which is preliminary data.</text>
</comment>
<accession>A0A4Q1RDC1</accession>
<reference evidence="1 2" key="1">
    <citation type="submission" date="2019-01" db="EMBL/GenBank/DDBJ databases">
        <title>Blautia sp. nov. KGMB01111 isolated human feces.</title>
        <authorList>
            <person name="Park J.-E."/>
            <person name="Kim J.-S."/>
            <person name="Park S.-H."/>
        </authorList>
    </citation>
    <scope>NUCLEOTIDE SEQUENCE [LARGE SCALE GENOMIC DNA]</scope>
    <source>
        <strain evidence="1 2">KGMB01111</strain>
    </source>
</reference>